<feature type="binding site" evidence="10">
    <location>
        <position position="247"/>
    </location>
    <ligand>
        <name>Zn(2+)</name>
        <dbReference type="ChEBI" id="CHEBI:29105"/>
        <label>2</label>
        <note>catalytic</note>
    </ligand>
</feature>
<evidence type="ECO:0000256" key="9">
    <source>
        <dbReference type="PIRSR" id="PIRSR621190-1"/>
    </source>
</evidence>
<evidence type="ECO:0000256" key="2">
    <source>
        <dbReference type="ARBA" id="ARBA00022670"/>
    </source>
</evidence>
<dbReference type="GO" id="GO:0030198">
    <property type="term" value="P:extracellular matrix organization"/>
    <property type="evidence" value="ECO:0007669"/>
    <property type="project" value="TreeGrafter"/>
</dbReference>
<feature type="binding site" evidence="10">
    <location>
        <position position="261"/>
    </location>
    <ligand>
        <name>Zn(2+)</name>
        <dbReference type="ChEBI" id="CHEBI:29105"/>
        <label>2</label>
        <note>catalytic</note>
    </ligand>
</feature>
<dbReference type="InterPro" id="IPR021158">
    <property type="entry name" value="Pept_M10A_Zn_BS"/>
</dbReference>
<feature type="binding site" evidence="10">
    <location>
        <position position="243"/>
    </location>
    <ligand>
        <name>Zn(2+)</name>
        <dbReference type="ChEBI" id="CHEBI:29105"/>
        <label>2</label>
        <note>catalytic</note>
    </ligand>
</feature>
<keyword evidence="2" id="KW-0645">Protease</keyword>
<dbReference type="PANTHER" id="PTHR10201:SF213">
    <property type="entry name" value="METALLOENDOPROTEINASE 2-MMP-LIKE"/>
    <property type="match status" value="1"/>
</dbReference>
<keyword evidence="3 10" id="KW-0479">Metal-binding</keyword>
<dbReference type="CDD" id="cd04278">
    <property type="entry name" value="ZnMc_MMP"/>
    <property type="match status" value="1"/>
</dbReference>
<evidence type="ECO:0000256" key="11">
    <source>
        <dbReference type="PIRSR" id="PIRSR621190-5"/>
    </source>
</evidence>
<dbReference type="GO" id="GO:0006508">
    <property type="term" value="P:proteolysis"/>
    <property type="evidence" value="ECO:0007669"/>
    <property type="project" value="UniProtKB-KW"/>
</dbReference>
<feature type="binding site" evidence="10">
    <location>
        <position position="184"/>
    </location>
    <ligand>
        <name>Ca(2+)</name>
        <dbReference type="ChEBI" id="CHEBI:29108"/>
        <label>2</label>
    </ligand>
</feature>
<feature type="binding site" evidence="10">
    <location>
        <position position="219"/>
    </location>
    <ligand>
        <name>Zn(2+)</name>
        <dbReference type="ChEBI" id="CHEBI:29105"/>
        <label>1</label>
    </ligand>
</feature>
<dbReference type="GO" id="GO:0008270">
    <property type="term" value="F:zinc ion binding"/>
    <property type="evidence" value="ECO:0007669"/>
    <property type="project" value="InterPro"/>
</dbReference>
<gene>
    <name evidence="14" type="ORF">FPE_LOCUS30041</name>
</gene>
<dbReference type="InterPro" id="IPR036365">
    <property type="entry name" value="PGBD-like_sf"/>
</dbReference>
<proteinExistence type="inferred from homology"/>
<dbReference type="GO" id="GO:0030574">
    <property type="term" value="P:collagen catabolic process"/>
    <property type="evidence" value="ECO:0007669"/>
    <property type="project" value="TreeGrafter"/>
</dbReference>
<feature type="binding site" description="in inhibited form" evidence="10">
    <location>
        <position position="94"/>
    </location>
    <ligand>
        <name>Zn(2+)</name>
        <dbReference type="ChEBI" id="CHEBI:29105"/>
        <label>2</label>
        <note>catalytic</note>
    </ligand>
</feature>
<keyword evidence="5" id="KW-0378">Hydrolase</keyword>
<feature type="chain" id="PRO_5041929003" description="Peptidase metallopeptidase domain-containing protein" evidence="12">
    <location>
        <begin position="21"/>
        <end position="287"/>
    </location>
</feature>
<feature type="binding site" evidence="10">
    <location>
        <position position="221"/>
    </location>
    <ligand>
        <name>Ca(2+)</name>
        <dbReference type="ChEBI" id="CHEBI:29108"/>
        <label>3</label>
    </ligand>
</feature>
<keyword evidence="8" id="KW-0865">Zymogen</keyword>
<dbReference type="InterPro" id="IPR006026">
    <property type="entry name" value="Peptidase_Metallo"/>
</dbReference>
<evidence type="ECO:0000313" key="14">
    <source>
        <dbReference type="EMBL" id="CAI9782611.1"/>
    </source>
</evidence>
<sequence>MTMASKISQLFSCLFIFTLAIPVLSHRKIIGPNDGQTSAFEFLKDFQGSRKNETSDDFDDALESAIRTYQTNYDIKATGILDAETVSKMMTPRCGVPDIVNGTSRMRAGGMDHNPRVSNSIHTVSHYSFFPGKPRWPASKTRLTYAFEANTPAAAINPVVRAFNTWASATHFTFSRVQNIAAADLVIGFHRRNHGDGLPFDGPGGVLAHAFAPTNGRFHYDADDRFSVGAAPGASDLETVALHEIGHLLGLDHSSVQNAIMFAYIPTGATKGLDADDIQGIRALYNV</sequence>
<dbReference type="Gene3D" id="3.40.390.10">
    <property type="entry name" value="Collagenase (Catalytic Domain)"/>
    <property type="match status" value="1"/>
</dbReference>
<comment type="similarity">
    <text evidence="1">Belongs to the peptidase M10A family. Matrix metalloproteinases (MMPs) subfamily.</text>
</comment>
<keyword evidence="15" id="KW-1185">Reference proteome</keyword>
<protein>
    <recommendedName>
        <fullName evidence="13">Peptidase metallopeptidase domain-containing protein</fullName>
    </recommendedName>
</protein>
<name>A0AAD2A702_9LAMI</name>
<evidence type="ECO:0000259" key="13">
    <source>
        <dbReference type="SMART" id="SM00235"/>
    </source>
</evidence>
<dbReference type="GO" id="GO:0031012">
    <property type="term" value="C:extracellular matrix"/>
    <property type="evidence" value="ECO:0007669"/>
    <property type="project" value="InterPro"/>
</dbReference>
<evidence type="ECO:0000256" key="3">
    <source>
        <dbReference type="ARBA" id="ARBA00022723"/>
    </source>
</evidence>
<evidence type="ECO:0000256" key="5">
    <source>
        <dbReference type="ARBA" id="ARBA00022801"/>
    </source>
</evidence>
<evidence type="ECO:0000256" key="7">
    <source>
        <dbReference type="ARBA" id="ARBA00023049"/>
    </source>
</evidence>
<dbReference type="SMART" id="SM00235">
    <property type="entry name" value="ZnMc"/>
    <property type="match status" value="1"/>
</dbReference>
<dbReference type="InterPro" id="IPR033739">
    <property type="entry name" value="M10A_MMP"/>
</dbReference>
<dbReference type="Pfam" id="PF00413">
    <property type="entry name" value="Peptidase_M10"/>
    <property type="match status" value="1"/>
</dbReference>
<dbReference type="InterPro" id="IPR021190">
    <property type="entry name" value="Pept_M10A"/>
</dbReference>
<evidence type="ECO:0000256" key="1">
    <source>
        <dbReference type="ARBA" id="ARBA00009614"/>
    </source>
</evidence>
<keyword evidence="7" id="KW-0482">Metalloprotease</keyword>
<dbReference type="SUPFAM" id="SSF55486">
    <property type="entry name" value="Metalloproteases ('zincins'), catalytic domain"/>
    <property type="match status" value="1"/>
</dbReference>
<feature type="signal peptide" evidence="12">
    <location>
        <begin position="1"/>
        <end position="20"/>
    </location>
</feature>
<dbReference type="SUPFAM" id="SSF47090">
    <property type="entry name" value="PGBD-like"/>
    <property type="match status" value="1"/>
</dbReference>
<dbReference type="InterPro" id="IPR002477">
    <property type="entry name" value="Peptidoglycan-bd-like"/>
</dbReference>
<dbReference type="Proteomes" id="UP000834106">
    <property type="component" value="Chromosome 19"/>
</dbReference>
<feature type="binding site" evidence="10">
    <location>
        <position position="253"/>
    </location>
    <ligand>
        <name>Zn(2+)</name>
        <dbReference type="ChEBI" id="CHEBI:29105"/>
        <label>2</label>
        <note>catalytic</note>
    </ligand>
</feature>
<evidence type="ECO:0000256" key="8">
    <source>
        <dbReference type="ARBA" id="ARBA00023145"/>
    </source>
</evidence>
<dbReference type="PANTHER" id="PTHR10201">
    <property type="entry name" value="MATRIX METALLOPROTEINASE"/>
    <property type="match status" value="1"/>
</dbReference>
<evidence type="ECO:0000313" key="15">
    <source>
        <dbReference type="Proteomes" id="UP000834106"/>
    </source>
</evidence>
<evidence type="ECO:0000256" key="10">
    <source>
        <dbReference type="PIRSR" id="PIRSR621190-2"/>
    </source>
</evidence>
<feature type="short sequence motif" description="Cysteine switch" evidence="11">
    <location>
        <begin position="92"/>
        <end position="124"/>
    </location>
</feature>
<dbReference type="GO" id="GO:0004222">
    <property type="term" value="F:metalloendopeptidase activity"/>
    <property type="evidence" value="ECO:0007669"/>
    <property type="project" value="InterPro"/>
</dbReference>
<dbReference type="InterPro" id="IPR001818">
    <property type="entry name" value="Pept_M10_metallopeptidase"/>
</dbReference>
<dbReference type="InterPro" id="IPR024079">
    <property type="entry name" value="MetalloPept_cat_dom_sf"/>
</dbReference>
<comment type="cofactor">
    <cofactor evidence="10">
        <name>Ca(2+)</name>
        <dbReference type="ChEBI" id="CHEBI:29108"/>
    </cofactor>
    <text evidence="10">Can bind about 5 Ca(2+) ions per subunit.</text>
</comment>
<dbReference type="EMBL" id="OU503054">
    <property type="protein sequence ID" value="CAI9782611.1"/>
    <property type="molecule type" value="Genomic_DNA"/>
</dbReference>
<feature type="binding site" evidence="10">
    <location>
        <position position="196"/>
    </location>
    <ligand>
        <name>Zn(2+)</name>
        <dbReference type="ChEBI" id="CHEBI:29105"/>
        <label>1</label>
    </ligand>
</feature>
<evidence type="ECO:0000256" key="12">
    <source>
        <dbReference type="SAM" id="SignalP"/>
    </source>
</evidence>
<feature type="binding site" evidence="10">
    <location>
        <position position="209"/>
    </location>
    <ligand>
        <name>Zn(2+)</name>
        <dbReference type="ChEBI" id="CHEBI:29105"/>
        <label>1</label>
    </ligand>
</feature>
<keyword evidence="6 10" id="KW-0862">Zinc</keyword>
<keyword evidence="4 12" id="KW-0732">Signal</keyword>
<reference evidence="14" key="1">
    <citation type="submission" date="2023-05" db="EMBL/GenBank/DDBJ databases">
        <authorList>
            <person name="Huff M."/>
        </authorList>
    </citation>
    <scope>NUCLEOTIDE SEQUENCE</scope>
</reference>
<feature type="binding site" evidence="10">
    <location>
        <position position="202"/>
    </location>
    <ligand>
        <name>Ca(2+)</name>
        <dbReference type="ChEBI" id="CHEBI:29108"/>
        <label>3</label>
    </ligand>
</feature>
<dbReference type="Pfam" id="PF01471">
    <property type="entry name" value="PG_binding_1"/>
    <property type="match status" value="1"/>
</dbReference>
<feature type="binding site" evidence="10">
    <location>
        <position position="194"/>
    </location>
    <ligand>
        <name>Zn(2+)</name>
        <dbReference type="ChEBI" id="CHEBI:29105"/>
        <label>1</label>
    </ligand>
</feature>
<evidence type="ECO:0000256" key="4">
    <source>
        <dbReference type="ARBA" id="ARBA00022729"/>
    </source>
</evidence>
<dbReference type="PROSITE" id="PS00546">
    <property type="entry name" value="CYSTEINE_SWITCH"/>
    <property type="match status" value="1"/>
</dbReference>
<keyword evidence="10" id="KW-0106">Calcium</keyword>
<feature type="binding site" evidence="10">
    <location>
        <position position="201"/>
    </location>
    <ligand>
        <name>Ca(2+)</name>
        <dbReference type="ChEBI" id="CHEBI:29108"/>
        <label>3</label>
    </ligand>
</feature>
<dbReference type="AlphaFoldDB" id="A0AAD2A702"/>
<comment type="cofactor">
    <cofactor evidence="10">
        <name>Zn(2+)</name>
        <dbReference type="ChEBI" id="CHEBI:29105"/>
    </cofactor>
    <text evidence="10">Binds 2 Zn(2+) ions per subunit.</text>
</comment>
<organism evidence="14 15">
    <name type="scientific">Fraxinus pennsylvanica</name>
    <dbReference type="NCBI Taxonomy" id="56036"/>
    <lineage>
        <taxon>Eukaryota</taxon>
        <taxon>Viridiplantae</taxon>
        <taxon>Streptophyta</taxon>
        <taxon>Embryophyta</taxon>
        <taxon>Tracheophyta</taxon>
        <taxon>Spermatophyta</taxon>
        <taxon>Magnoliopsida</taxon>
        <taxon>eudicotyledons</taxon>
        <taxon>Gunneridae</taxon>
        <taxon>Pentapetalae</taxon>
        <taxon>asterids</taxon>
        <taxon>lamiids</taxon>
        <taxon>Lamiales</taxon>
        <taxon>Oleaceae</taxon>
        <taxon>Oleeae</taxon>
        <taxon>Fraxinus</taxon>
    </lineage>
</organism>
<evidence type="ECO:0000256" key="6">
    <source>
        <dbReference type="ARBA" id="ARBA00022833"/>
    </source>
</evidence>
<accession>A0AAD2A702</accession>
<feature type="active site" evidence="9">
    <location>
        <position position="244"/>
    </location>
</feature>
<feature type="domain" description="Peptidase metallopeptidase" evidence="13">
    <location>
        <begin position="132"/>
        <end position="287"/>
    </location>
</feature>
<dbReference type="PRINTS" id="PR00138">
    <property type="entry name" value="MATRIXIN"/>
</dbReference>